<name>A0ABQ4DWI1_9ACTN</name>
<gene>
    <name evidence="1" type="ORF">Pen02_17480</name>
</gene>
<proteinExistence type="predicted"/>
<evidence type="ECO:0008006" key="3">
    <source>
        <dbReference type="Google" id="ProtNLM"/>
    </source>
</evidence>
<evidence type="ECO:0000313" key="2">
    <source>
        <dbReference type="Proteomes" id="UP000646749"/>
    </source>
</evidence>
<comment type="caution">
    <text evidence="1">The sequence shown here is derived from an EMBL/GenBank/DDBJ whole genome shotgun (WGS) entry which is preliminary data.</text>
</comment>
<reference evidence="1 2" key="1">
    <citation type="submission" date="2021-01" db="EMBL/GenBank/DDBJ databases">
        <title>Whole genome shotgun sequence of Plantactinospora endophytica NBRC 110450.</title>
        <authorList>
            <person name="Komaki H."/>
            <person name="Tamura T."/>
        </authorList>
    </citation>
    <scope>NUCLEOTIDE SEQUENCE [LARGE SCALE GENOMIC DNA]</scope>
    <source>
        <strain evidence="1 2">NBRC 110450</strain>
    </source>
</reference>
<dbReference type="RefSeq" id="WP_239140272.1">
    <property type="nucleotide sequence ID" value="NZ_BONW01000005.1"/>
</dbReference>
<dbReference type="EMBL" id="BONW01000005">
    <property type="protein sequence ID" value="GIG86812.1"/>
    <property type="molecule type" value="Genomic_DNA"/>
</dbReference>
<accession>A0ABQ4DWI1</accession>
<protein>
    <recommendedName>
        <fullName evidence="3">Lipoprotein</fullName>
    </recommendedName>
</protein>
<evidence type="ECO:0000313" key="1">
    <source>
        <dbReference type="EMBL" id="GIG86812.1"/>
    </source>
</evidence>
<organism evidence="1 2">
    <name type="scientific">Plantactinospora endophytica</name>
    <dbReference type="NCBI Taxonomy" id="673535"/>
    <lineage>
        <taxon>Bacteria</taxon>
        <taxon>Bacillati</taxon>
        <taxon>Actinomycetota</taxon>
        <taxon>Actinomycetes</taxon>
        <taxon>Micromonosporales</taxon>
        <taxon>Micromonosporaceae</taxon>
        <taxon>Plantactinospora</taxon>
    </lineage>
</organism>
<dbReference type="Proteomes" id="UP000646749">
    <property type="component" value="Unassembled WGS sequence"/>
</dbReference>
<sequence length="396" mass="41279">MGSLPRSGIVGTALTLALLVGGCGTVPKEPPVSLRVGYDTLDGTLQVWPSRGTLAGDPQATTAVARAVDEWRSPVEDRVHLPSSGILWLGEVDGNRLALVAADVPGEAGSWLLQLTGDGADFRVERAVEYTEPGYLVYSDVLPVQLPTGRRYLVSARVDRLLGPNRQPLAVTDGLTGPVALPACAASTVTARLRPSESLPSGKSADRLIDLGTGTEGPRYPLVGDDTGAGAPLLNGLDTCALGAKTGPFGSIPHRVHGVAHPGSVPVSWPIDRLTTKSLAEVELAGAGTEPAKLEQLSWRTDEGMMTAALLRPASGPPLVSAADRLEPLQAYVLPLASPVVVLVWQPSPESSLALPPNTSRLVDRPGLVVVPKPAERETFSLITSDKTTDRSAGGN</sequence>
<dbReference type="PROSITE" id="PS51257">
    <property type="entry name" value="PROKAR_LIPOPROTEIN"/>
    <property type="match status" value="1"/>
</dbReference>
<keyword evidence="2" id="KW-1185">Reference proteome</keyword>